<dbReference type="Proteomes" id="UP000000238">
    <property type="component" value="Chromosome"/>
</dbReference>
<dbReference type="KEGG" id="hch:HCH_01485"/>
<proteinExistence type="predicted"/>
<gene>
    <name evidence="1" type="ordered locus">HCH_01485</name>
</gene>
<reference evidence="1 2" key="1">
    <citation type="journal article" date="2005" name="Nucleic Acids Res.">
        <title>Genomic blueprint of Hahella chejuensis, a marine microbe producing an algicidal agent.</title>
        <authorList>
            <person name="Jeong H."/>
            <person name="Yim J.H."/>
            <person name="Lee C."/>
            <person name="Choi S.-H."/>
            <person name="Park Y.K."/>
            <person name="Yoon S.H."/>
            <person name="Hur C.-G."/>
            <person name="Kang H.-Y."/>
            <person name="Kim D."/>
            <person name="Lee H.H."/>
            <person name="Park K.H."/>
            <person name="Park S.-H."/>
            <person name="Park H.-S."/>
            <person name="Lee H.K."/>
            <person name="Oh T.K."/>
            <person name="Kim J.F."/>
        </authorList>
    </citation>
    <scope>NUCLEOTIDE SEQUENCE [LARGE SCALE GENOMIC DNA]</scope>
    <source>
        <strain evidence="1 2">KCTC 2396</strain>
    </source>
</reference>
<dbReference type="HOGENOM" id="CLU_3270883_0_0_6"/>
<evidence type="ECO:0000313" key="2">
    <source>
        <dbReference type="Proteomes" id="UP000000238"/>
    </source>
</evidence>
<evidence type="ECO:0000313" key="1">
    <source>
        <dbReference type="EMBL" id="ABC28343.1"/>
    </source>
</evidence>
<name>Q2SLY1_HAHCH</name>
<accession>Q2SLY1</accession>
<organism evidence="1 2">
    <name type="scientific">Hahella chejuensis (strain KCTC 2396)</name>
    <dbReference type="NCBI Taxonomy" id="349521"/>
    <lineage>
        <taxon>Bacteria</taxon>
        <taxon>Pseudomonadati</taxon>
        <taxon>Pseudomonadota</taxon>
        <taxon>Gammaproteobacteria</taxon>
        <taxon>Oceanospirillales</taxon>
        <taxon>Hahellaceae</taxon>
        <taxon>Hahella</taxon>
    </lineage>
</organism>
<sequence length="41" mass="4742">MIFIILPVQPLLPSLFCDFQRPLDGSQSEPNHINLLFLNIF</sequence>
<protein>
    <submittedName>
        <fullName evidence="1">Uncharacterized protein</fullName>
    </submittedName>
</protein>
<dbReference type="AlphaFoldDB" id="Q2SLY1"/>
<dbReference type="EMBL" id="CP000155">
    <property type="protein sequence ID" value="ABC28343.1"/>
    <property type="molecule type" value="Genomic_DNA"/>
</dbReference>
<dbReference type="STRING" id="349521.HCH_01485"/>
<keyword evidence="2" id="KW-1185">Reference proteome</keyword>